<protein>
    <submittedName>
        <fullName evidence="7">Cytochrome c</fullName>
    </submittedName>
</protein>
<dbReference type="NCBIfam" id="TIGR02603">
    <property type="entry name" value="CxxCH_TIGR02603"/>
    <property type="match status" value="1"/>
</dbReference>
<dbReference type="GO" id="GO:0020037">
    <property type="term" value="F:heme binding"/>
    <property type="evidence" value="ECO:0007669"/>
    <property type="project" value="InterPro"/>
</dbReference>
<dbReference type="KEGG" id="rlc:K227x_24990"/>
<dbReference type="Gene3D" id="2.120.10.30">
    <property type="entry name" value="TolB, C-terminal domain"/>
    <property type="match status" value="1"/>
</dbReference>
<keyword evidence="8" id="KW-1185">Reference proteome</keyword>
<dbReference type="OrthoDB" id="219211at2"/>
<keyword evidence="1 4" id="KW-0349">Heme</keyword>
<proteinExistence type="predicted"/>
<dbReference type="InterPro" id="IPR011042">
    <property type="entry name" value="6-blade_b-propeller_TolB-like"/>
</dbReference>
<keyword evidence="2 4" id="KW-0479">Metal-binding</keyword>
<dbReference type="Pfam" id="PF13442">
    <property type="entry name" value="Cytochrome_CBB3"/>
    <property type="match status" value="1"/>
</dbReference>
<dbReference type="SUPFAM" id="SSF46626">
    <property type="entry name" value="Cytochrome c"/>
    <property type="match status" value="2"/>
</dbReference>
<dbReference type="GO" id="GO:0046872">
    <property type="term" value="F:metal ion binding"/>
    <property type="evidence" value="ECO:0007669"/>
    <property type="project" value="UniProtKB-KW"/>
</dbReference>
<dbReference type="InterPro" id="IPR036909">
    <property type="entry name" value="Cyt_c-like_dom_sf"/>
</dbReference>
<evidence type="ECO:0000256" key="5">
    <source>
        <dbReference type="SAM" id="MobiDB-lite"/>
    </source>
</evidence>
<sequence length="1110" mass="120607" precursor="true">MPFDSFGKIRLMTGPIRLSILCVLVAAYTAILTGTAGAETLRHPPSLLAQLESSAPADLAADARRRGDAKRGAVVFFKSSANCVGCHSSGDEVSPLGPNLAALGPAATDAHWVDALLKPSLHIRKGFETYSLITVDGNVHTGMLADQSDESVTLRLAQDLNKDFIVDRDDIEVMKKNSTSMMPDGIVASLKSQREFLDLVRYVMEVADGGIATANQLRPSADDLAVKDDSLDLDHAGILQGLRSNDFDAGKLLFHGDCSNCHGNDGNTPSLATARAFGTQKLKFGSDPYRMFMTLTKGNGLMAPMSYLSPKQRYQVVHYIREAFMKDRNDDFFTVDKDYLASLPEGTKDGTEVELVERDFGPAVASQLRRDYASVLNIRLGETTAAVDLHTMDVAEVWSGDFLDLSQTQHSLPRGEGTANPAGESIESLSGWRWGHADGGTPTIDYSQEGLLPRGPLPAKWMQYHGHYLHGSDVVLSYSIDGREILERLGSPDPGTLIHDMAIEPGGPLVLCVGSSPKSAKFKQEPGTSDTVRIAASAADGSSMLVRMDGDIGGIRWEQDEQSRLVLSIAPDDQPRQVRITVSANPSPSVASPAFAEIKPTELVPDLKSMTEGGPLRWPETIHTVGYLGLEKSGYALDTLSLPDSTPSNTWFRTSGIDFFSDGRMAVSTHGGDIWIVSGIDETLLDLRWKRFAAGLYEPMGVKVVGEDVFVTCKDRLVRLRDVNGNGEADFYNSFSADTDVSTNFHAFNFDLQVDDEGNFYYAKSGHGADFSLPGAVWKISPDGSQREVVSTGFRSPNGMGSMPGGRLTVSDNQGQWMPASKINLVRKGAFFGWVPTYNKAPYWAPDGGKIDIDAVVPPKSFDQPLVWMPQEFDNSSGGEIWVDDPRFGPLANHLLHTSFGKGWMSYLMIQDVGETSQAAIIKLPLDFVTGIMRGNVNPHDGQVYAAGLQGWNGGGRAGLADGGIQRVRYTGVPPRMITDARVTADGIELDFNFQVSDNCETTADAFSGLQWNYKWSKNYGSDQYDPRTDQPGTQQLEIHSVQLSADGKQVRLNIPDIRPVDQLRLLVSIEDARGDSFDEEIYWTIHAIPGASATDTTPSPSPATSKAPQ</sequence>
<dbReference type="AlphaFoldDB" id="A0A517NAF0"/>
<accession>A0A517NAF0</accession>
<dbReference type="PROSITE" id="PS51007">
    <property type="entry name" value="CYTC"/>
    <property type="match status" value="2"/>
</dbReference>
<dbReference type="PANTHER" id="PTHR33546:SF1">
    <property type="entry name" value="LARGE, MULTIFUNCTIONAL SECRETED PROTEIN"/>
    <property type="match status" value="1"/>
</dbReference>
<feature type="domain" description="Cytochrome c" evidence="6">
    <location>
        <begin position="67"/>
        <end position="207"/>
    </location>
</feature>
<keyword evidence="3 4" id="KW-0408">Iron</keyword>
<dbReference type="PANTHER" id="PTHR33546">
    <property type="entry name" value="LARGE, MULTIFUNCTIONAL SECRETED PROTEIN-RELATED"/>
    <property type="match status" value="1"/>
</dbReference>
<dbReference type="EMBL" id="CP036525">
    <property type="protein sequence ID" value="QDT04111.1"/>
    <property type="molecule type" value="Genomic_DNA"/>
</dbReference>
<dbReference type="Gene3D" id="1.10.760.10">
    <property type="entry name" value="Cytochrome c-like domain"/>
    <property type="match status" value="2"/>
</dbReference>
<dbReference type="InterPro" id="IPR046476">
    <property type="entry name" value="DUF6797"/>
</dbReference>
<dbReference type="GO" id="GO:0009055">
    <property type="term" value="F:electron transfer activity"/>
    <property type="evidence" value="ECO:0007669"/>
    <property type="project" value="InterPro"/>
</dbReference>
<evidence type="ECO:0000256" key="4">
    <source>
        <dbReference type="PROSITE-ProRule" id="PRU00433"/>
    </source>
</evidence>
<dbReference type="RefSeq" id="WP_145169642.1">
    <property type="nucleotide sequence ID" value="NZ_CP036525.1"/>
</dbReference>
<dbReference type="InterPro" id="IPR009056">
    <property type="entry name" value="Cyt_c-like_dom"/>
</dbReference>
<dbReference type="SUPFAM" id="SSF50952">
    <property type="entry name" value="Soluble quinoprotein glucose dehydrogenase"/>
    <property type="match status" value="1"/>
</dbReference>
<dbReference type="Pfam" id="PF20601">
    <property type="entry name" value="DUF6797"/>
    <property type="match status" value="1"/>
</dbReference>
<evidence type="ECO:0000259" key="6">
    <source>
        <dbReference type="PROSITE" id="PS51007"/>
    </source>
</evidence>
<dbReference type="Proteomes" id="UP000318538">
    <property type="component" value="Chromosome"/>
</dbReference>
<feature type="region of interest" description="Disordered" evidence="5">
    <location>
        <begin position="1091"/>
        <end position="1110"/>
    </location>
</feature>
<evidence type="ECO:0000256" key="3">
    <source>
        <dbReference type="ARBA" id="ARBA00023004"/>
    </source>
</evidence>
<evidence type="ECO:0000256" key="2">
    <source>
        <dbReference type="ARBA" id="ARBA00022723"/>
    </source>
</evidence>
<evidence type="ECO:0000313" key="8">
    <source>
        <dbReference type="Proteomes" id="UP000318538"/>
    </source>
</evidence>
<feature type="compositionally biased region" description="Low complexity" evidence="5">
    <location>
        <begin position="1092"/>
        <end position="1110"/>
    </location>
</feature>
<reference evidence="7 8" key="1">
    <citation type="submission" date="2019-02" db="EMBL/GenBank/DDBJ databases">
        <title>Deep-cultivation of Planctomycetes and their phenomic and genomic characterization uncovers novel biology.</title>
        <authorList>
            <person name="Wiegand S."/>
            <person name="Jogler M."/>
            <person name="Boedeker C."/>
            <person name="Pinto D."/>
            <person name="Vollmers J."/>
            <person name="Rivas-Marin E."/>
            <person name="Kohn T."/>
            <person name="Peeters S.H."/>
            <person name="Heuer A."/>
            <person name="Rast P."/>
            <person name="Oberbeckmann S."/>
            <person name="Bunk B."/>
            <person name="Jeske O."/>
            <person name="Meyerdierks A."/>
            <person name="Storesund J.E."/>
            <person name="Kallscheuer N."/>
            <person name="Luecker S."/>
            <person name="Lage O.M."/>
            <person name="Pohl T."/>
            <person name="Merkel B.J."/>
            <person name="Hornburger P."/>
            <person name="Mueller R.-W."/>
            <person name="Bruemmer F."/>
            <person name="Labrenz M."/>
            <person name="Spormann A.M."/>
            <person name="Op den Camp H."/>
            <person name="Overmann J."/>
            <person name="Amann R."/>
            <person name="Jetten M.S.M."/>
            <person name="Mascher T."/>
            <person name="Medema M.H."/>
            <person name="Devos D.P."/>
            <person name="Kaster A.-K."/>
            <person name="Ovreas L."/>
            <person name="Rohde M."/>
            <person name="Galperin M.Y."/>
            <person name="Jogler C."/>
        </authorList>
    </citation>
    <scope>NUCLEOTIDE SEQUENCE [LARGE SCALE GENOMIC DNA]</scope>
    <source>
        <strain evidence="7 8">K22_7</strain>
    </source>
</reference>
<name>A0A517NAF0_9BACT</name>
<evidence type="ECO:0000313" key="7">
    <source>
        <dbReference type="EMBL" id="QDT04111.1"/>
    </source>
</evidence>
<evidence type="ECO:0000256" key="1">
    <source>
        <dbReference type="ARBA" id="ARBA00022617"/>
    </source>
</evidence>
<dbReference type="InterPro" id="IPR011041">
    <property type="entry name" value="Quinoprot_gluc/sorb_DH_b-prop"/>
</dbReference>
<feature type="domain" description="Cytochrome c" evidence="6">
    <location>
        <begin position="245"/>
        <end position="324"/>
    </location>
</feature>
<gene>
    <name evidence="7" type="ORF">K227x_24990</name>
</gene>
<dbReference type="InterPro" id="IPR013427">
    <property type="entry name" value="Haem-bd_dom_put"/>
</dbReference>
<organism evidence="7 8">
    <name type="scientific">Rubripirellula lacrimiformis</name>
    <dbReference type="NCBI Taxonomy" id="1930273"/>
    <lineage>
        <taxon>Bacteria</taxon>
        <taxon>Pseudomonadati</taxon>
        <taxon>Planctomycetota</taxon>
        <taxon>Planctomycetia</taxon>
        <taxon>Pirellulales</taxon>
        <taxon>Pirellulaceae</taxon>
        <taxon>Rubripirellula</taxon>
    </lineage>
</organism>